<feature type="region of interest" description="Disordered" evidence="1">
    <location>
        <begin position="1"/>
        <end position="84"/>
    </location>
</feature>
<evidence type="ECO:0000256" key="1">
    <source>
        <dbReference type="SAM" id="MobiDB-lite"/>
    </source>
</evidence>
<evidence type="ECO:0000313" key="2">
    <source>
        <dbReference type="EMBL" id="KAL0433894.1"/>
    </source>
</evidence>
<reference evidence="2" key="2">
    <citation type="journal article" date="2024" name="Plant">
        <title>Genomic evolution and insights into agronomic trait innovations of Sesamum species.</title>
        <authorList>
            <person name="Miao H."/>
            <person name="Wang L."/>
            <person name="Qu L."/>
            <person name="Liu H."/>
            <person name="Sun Y."/>
            <person name="Le M."/>
            <person name="Wang Q."/>
            <person name="Wei S."/>
            <person name="Zheng Y."/>
            <person name="Lin W."/>
            <person name="Duan Y."/>
            <person name="Cao H."/>
            <person name="Xiong S."/>
            <person name="Wang X."/>
            <person name="Wei L."/>
            <person name="Li C."/>
            <person name="Ma Q."/>
            <person name="Ju M."/>
            <person name="Zhao R."/>
            <person name="Li G."/>
            <person name="Mu C."/>
            <person name="Tian Q."/>
            <person name="Mei H."/>
            <person name="Zhang T."/>
            <person name="Gao T."/>
            <person name="Zhang H."/>
        </authorList>
    </citation>
    <scope>NUCLEOTIDE SEQUENCE</scope>
    <source>
        <strain evidence="2">KEN1</strain>
    </source>
</reference>
<sequence>MSSTNESVRYVGENLGDDPSEATSKRSGSPLPSYIAGRRWSRRQAAHRLSNEPSEEEGDDAEEGSSPGEMDPLPRKDRVLLGSRGSRHVGSTWVACYLRQSDVYN</sequence>
<dbReference type="AlphaFoldDB" id="A0AAW2VW64"/>
<gene>
    <name evidence="2" type="ORF">Slati_2723700</name>
</gene>
<comment type="caution">
    <text evidence="2">The sequence shown here is derived from an EMBL/GenBank/DDBJ whole genome shotgun (WGS) entry which is preliminary data.</text>
</comment>
<reference evidence="2" key="1">
    <citation type="submission" date="2020-06" db="EMBL/GenBank/DDBJ databases">
        <authorList>
            <person name="Li T."/>
            <person name="Hu X."/>
            <person name="Zhang T."/>
            <person name="Song X."/>
            <person name="Zhang H."/>
            <person name="Dai N."/>
            <person name="Sheng W."/>
            <person name="Hou X."/>
            <person name="Wei L."/>
        </authorList>
    </citation>
    <scope>NUCLEOTIDE SEQUENCE</scope>
    <source>
        <strain evidence="2">KEN1</strain>
        <tissue evidence="2">Leaf</tissue>
    </source>
</reference>
<dbReference type="EMBL" id="JACGWN010000009">
    <property type="protein sequence ID" value="KAL0433894.1"/>
    <property type="molecule type" value="Genomic_DNA"/>
</dbReference>
<proteinExistence type="predicted"/>
<protein>
    <submittedName>
        <fullName evidence="2">Uncharacterized protein</fullName>
    </submittedName>
</protein>
<feature type="compositionally biased region" description="Acidic residues" evidence="1">
    <location>
        <begin position="53"/>
        <end position="63"/>
    </location>
</feature>
<organism evidence="2">
    <name type="scientific">Sesamum latifolium</name>
    <dbReference type="NCBI Taxonomy" id="2727402"/>
    <lineage>
        <taxon>Eukaryota</taxon>
        <taxon>Viridiplantae</taxon>
        <taxon>Streptophyta</taxon>
        <taxon>Embryophyta</taxon>
        <taxon>Tracheophyta</taxon>
        <taxon>Spermatophyta</taxon>
        <taxon>Magnoliopsida</taxon>
        <taxon>eudicotyledons</taxon>
        <taxon>Gunneridae</taxon>
        <taxon>Pentapetalae</taxon>
        <taxon>asterids</taxon>
        <taxon>lamiids</taxon>
        <taxon>Lamiales</taxon>
        <taxon>Pedaliaceae</taxon>
        <taxon>Sesamum</taxon>
    </lineage>
</organism>
<name>A0AAW2VW64_9LAMI</name>
<accession>A0AAW2VW64</accession>